<evidence type="ECO:0000313" key="2">
    <source>
        <dbReference type="EMBL" id="GEK90921.1"/>
    </source>
</evidence>
<dbReference type="EMBL" id="BJUY01000004">
    <property type="protein sequence ID" value="GEK90921.1"/>
    <property type="molecule type" value="Genomic_DNA"/>
</dbReference>
<dbReference type="AlphaFoldDB" id="A0A511AUZ9"/>
<name>A0A511AUZ9_9LACT</name>
<feature type="domain" description="Glutamyl-tRNA reductase N-terminal" evidence="1">
    <location>
        <begin position="7"/>
        <end position="145"/>
    </location>
</feature>
<evidence type="ECO:0000313" key="3">
    <source>
        <dbReference type="Proteomes" id="UP000321662"/>
    </source>
</evidence>
<evidence type="ECO:0000259" key="1">
    <source>
        <dbReference type="Pfam" id="PF05201"/>
    </source>
</evidence>
<dbReference type="PANTHER" id="PTHR43013:SF1">
    <property type="entry name" value="GLUTAMYL-TRNA REDUCTASE"/>
    <property type="match status" value="1"/>
</dbReference>
<dbReference type="GO" id="GO:0019353">
    <property type="term" value="P:protoporphyrinogen IX biosynthetic process from glutamate"/>
    <property type="evidence" value="ECO:0007669"/>
    <property type="project" value="TreeGrafter"/>
</dbReference>
<dbReference type="InterPro" id="IPR015895">
    <property type="entry name" value="4pyrrol_synth_GluRdtase_N"/>
</dbReference>
<dbReference type="PANTHER" id="PTHR43013">
    <property type="entry name" value="GLUTAMYL-TRNA REDUCTASE"/>
    <property type="match status" value="1"/>
</dbReference>
<dbReference type="SUPFAM" id="SSF69742">
    <property type="entry name" value="Glutamyl tRNA-reductase catalytic, N-terminal domain"/>
    <property type="match status" value="1"/>
</dbReference>
<reference evidence="2 3" key="1">
    <citation type="submission" date="2019-07" db="EMBL/GenBank/DDBJ databases">
        <title>Whole genome shotgun sequence of Alkalibacterium kapii NBRC 103247.</title>
        <authorList>
            <person name="Hosoyama A."/>
            <person name="Uohara A."/>
            <person name="Ohji S."/>
            <person name="Ichikawa N."/>
        </authorList>
    </citation>
    <scope>NUCLEOTIDE SEQUENCE [LARGE SCALE GENOMIC DNA]</scope>
    <source>
        <strain evidence="2 3">NBRC 103247</strain>
    </source>
</reference>
<dbReference type="Proteomes" id="UP000321662">
    <property type="component" value="Unassembled WGS sequence"/>
</dbReference>
<proteinExistence type="predicted"/>
<dbReference type="GO" id="GO:0050661">
    <property type="term" value="F:NADP binding"/>
    <property type="evidence" value="ECO:0007669"/>
    <property type="project" value="InterPro"/>
</dbReference>
<gene>
    <name evidence="2" type="ORF">AKA01nite_05430</name>
</gene>
<dbReference type="GO" id="GO:0008883">
    <property type="term" value="F:glutamyl-tRNA reductase activity"/>
    <property type="evidence" value="ECO:0007669"/>
    <property type="project" value="InterPro"/>
</dbReference>
<dbReference type="Gene3D" id="3.30.460.30">
    <property type="entry name" value="Glutamyl-tRNA reductase, N-terminal domain"/>
    <property type="match status" value="1"/>
</dbReference>
<accession>A0A511AUZ9</accession>
<dbReference type="OrthoDB" id="110209at2"/>
<dbReference type="Pfam" id="PF05201">
    <property type="entry name" value="GlutR_N"/>
    <property type="match status" value="1"/>
</dbReference>
<dbReference type="InterPro" id="IPR036343">
    <property type="entry name" value="GluRdtase_N_sf"/>
</dbReference>
<organism evidence="2 3">
    <name type="scientific">Alkalibacterium kapii</name>
    <dbReference type="NCBI Taxonomy" id="426704"/>
    <lineage>
        <taxon>Bacteria</taxon>
        <taxon>Bacillati</taxon>
        <taxon>Bacillota</taxon>
        <taxon>Bacilli</taxon>
        <taxon>Lactobacillales</taxon>
        <taxon>Carnobacteriaceae</taxon>
        <taxon>Alkalibacterium</taxon>
    </lineage>
</organism>
<keyword evidence="3" id="KW-1185">Reference proteome</keyword>
<comment type="caution">
    <text evidence="2">The sequence shown here is derived from an EMBL/GenBank/DDBJ whole genome shotgun (WGS) entry which is preliminary data.</text>
</comment>
<protein>
    <recommendedName>
        <fullName evidence="1">Glutamyl-tRNA reductase N-terminal domain-containing protein</fullName>
    </recommendedName>
</protein>
<dbReference type="RefSeq" id="WP_146923549.1">
    <property type="nucleotide sequence ID" value="NZ_BJUY01000004.1"/>
</dbReference>
<sequence>MKLIMYGMNQDTVASDDLHKYRLDYSMRERHLTDISSFKGVSEVALISTESRNEYYLYIDEKAFKHGDLLRYLSAYTGRCLEDIILETYSKFNGDVVSHLFRLTSMISEQAIPLSVLEQSLYEGNLFETSGKTLTRLFEGALTFSLSLYDEKSLYPILIGNEAEIIQSMKNYFSLKEDLDFLIIGNHQIIKQVSMYLIGKADTYLTFLGKNEKSRKMIASVKRRLSIVNKPRKINTVQTADLNQLVYRLSKSDVIIIGPSIKNAWLSFELLEDVLEMRPSKKRQLIIDLCGSQDETLFMDYPEMNYVQIPHDADKEYASEKLKAASAYYEEYVLNKVNDFMEDFYLENEENKDKISLKKTFNNKYRYNNLKSSKV</sequence>